<evidence type="ECO:0000313" key="2">
    <source>
        <dbReference type="EMBL" id="MDG0863439.1"/>
    </source>
</evidence>
<dbReference type="Proteomes" id="UP001152766">
    <property type="component" value="Unassembled WGS sequence"/>
</dbReference>
<gene>
    <name evidence="2" type="ORF">EXJ73_13290</name>
</gene>
<protein>
    <submittedName>
        <fullName evidence="2">Uncharacterized protein</fullName>
    </submittedName>
</protein>
<accession>A0A9X4LIS9</accession>
<keyword evidence="3" id="KW-1185">Reference proteome</keyword>
<comment type="caution">
    <text evidence="2">The sequence shown here is derived from an EMBL/GenBank/DDBJ whole genome shotgun (WGS) entry which is preliminary data.</text>
</comment>
<dbReference type="EMBL" id="SGUG01000018">
    <property type="protein sequence ID" value="MDG0863439.1"/>
    <property type="molecule type" value="Genomic_DNA"/>
</dbReference>
<proteinExistence type="predicted"/>
<keyword evidence="1" id="KW-0812">Transmembrane</keyword>
<sequence length="120" mass="12906">MQRPGPQAGRATAKPATPRWLKGFVIGGVLLAVGMPAAVLISRSMLVQQVLTEQSSSKASMVCTGGDARAADGSGVLGWLFGGSYFQCADWETHEARLQRERDQAQASYLAREKARQQAR</sequence>
<evidence type="ECO:0000313" key="3">
    <source>
        <dbReference type="Proteomes" id="UP001152766"/>
    </source>
</evidence>
<feature type="transmembrane region" description="Helical" evidence="1">
    <location>
        <begin position="20"/>
        <end position="41"/>
    </location>
</feature>
<name>A0A9X4LIS9_9BURK</name>
<reference evidence="2" key="1">
    <citation type="submission" date="2019-02" db="EMBL/GenBank/DDBJ databases">
        <title>Draft genome of the type strain Pelomonas aquatica CCUG 52575T.</title>
        <authorList>
            <person name="Gomila M."/>
            <person name="Lalucat J."/>
        </authorList>
    </citation>
    <scope>NUCLEOTIDE SEQUENCE</scope>
    <source>
        <strain evidence="2">CCUG 52575</strain>
    </source>
</reference>
<evidence type="ECO:0000256" key="1">
    <source>
        <dbReference type="SAM" id="Phobius"/>
    </source>
</evidence>
<dbReference type="AlphaFoldDB" id="A0A9X4LIS9"/>
<organism evidence="2 3">
    <name type="scientific">Pelomonas aquatica</name>
    <dbReference type="NCBI Taxonomy" id="431058"/>
    <lineage>
        <taxon>Bacteria</taxon>
        <taxon>Pseudomonadati</taxon>
        <taxon>Pseudomonadota</taxon>
        <taxon>Betaproteobacteria</taxon>
        <taxon>Burkholderiales</taxon>
        <taxon>Sphaerotilaceae</taxon>
        <taxon>Roseateles</taxon>
    </lineage>
</organism>
<keyword evidence="1" id="KW-0472">Membrane</keyword>
<keyword evidence="1" id="KW-1133">Transmembrane helix</keyword>